<name>A0A2H3J670_WOLCO</name>
<dbReference type="AlphaFoldDB" id="A0A2H3J670"/>
<evidence type="ECO:0000313" key="3">
    <source>
        <dbReference type="EMBL" id="PCH34249.1"/>
    </source>
</evidence>
<dbReference type="Pfam" id="PF12998">
    <property type="entry name" value="ING"/>
    <property type="match status" value="1"/>
</dbReference>
<feature type="region of interest" description="Disordered" evidence="1">
    <location>
        <begin position="169"/>
        <end position="291"/>
    </location>
</feature>
<dbReference type="OMA" id="FPHVATR"/>
<feature type="compositionally biased region" description="Basic and acidic residues" evidence="1">
    <location>
        <begin position="198"/>
        <end position="208"/>
    </location>
</feature>
<dbReference type="Proteomes" id="UP000218811">
    <property type="component" value="Unassembled WGS sequence"/>
</dbReference>
<evidence type="ECO:0000313" key="4">
    <source>
        <dbReference type="Proteomes" id="UP000218811"/>
    </source>
</evidence>
<accession>A0A2H3J670</accession>
<proteinExistence type="predicted"/>
<feature type="compositionally biased region" description="Polar residues" evidence="1">
    <location>
        <begin position="225"/>
        <end position="241"/>
    </location>
</feature>
<sequence>MSRRAPNMSNNAAIATAHTLSLLGEYTHSLDSLPLDLSRSFGDLRELDAVLSLSMTTLTTKINQLTTMLEKNMMSKEDRLWLLVDIAEEAARLKAGNDDKIRVACYAADNIRGHKAHMKTLIEHVPDHDFGSIQLLGRKTVFPHVATRSYMPVGGTGEGGRRQRRAAYLSVGGVDASPNKRKRAGGRDEDPDVVGKTPRKERAGDGARQRNAARNKRVVERAASPTESLVSVASHLPTATQGGSATNGRTANGNANNKRSRATNNAHDASTQERAHQDLYSGPPSSSTTHPSLAIPFSNNISALNGVHVANVSYLDLPDLASLSRACPQLTELTQDPVLHHLRIHVVAPSRVSHSLFGQSAAGVPLRPTVPDLVHRGIMRGLGIERRWRTGMYLHSQHMVTQYENSLRLQRKHAGNVVESALRRRSSKSLMHVYSLRVLPEESSSPGVSPSLIPAMRRLKWSIQRDRLARFVRGRSDMMRNGGVVAWLEGRGKAVMRREHERVRLAVCPGISGIVRFYEDLSRG</sequence>
<feature type="compositionally biased region" description="Low complexity" evidence="1">
    <location>
        <begin position="281"/>
        <end position="291"/>
    </location>
</feature>
<feature type="domain" description="Inhibitor of growth protein N-terminal histone-binding" evidence="2">
    <location>
        <begin position="22"/>
        <end position="125"/>
    </location>
</feature>
<organism evidence="3 4">
    <name type="scientific">Wolfiporia cocos (strain MD-104)</name>
    <name type="common">Brown rot fungus</name>
    <dbReference type="NCBI Taxonomy" id="742152"/>
    <lineage>
        <taxon>Eukaryota</taxon>
        <taxon>Fungi</taxon>
        <taxon>Dikarya</taxon>
        <taxon>Basidiomycota</taxon>
        <taxon>Agaricomycotina</taxon>
        <taxon>Agaricomycetes</taxon>
        <taxon>Polyporales</taxon>
        <taxon>Phaeolaceae</taxon>
        <taxon>Wolfiporia</taxon>
    </lineage>
</organism>
<keyword evidence="4" id="KW-1185">Reference proteome</keyword>
<dbReference type="EMBL" id="KB467831">
    <property type="protein sequence ID" value="PCH34249.1"/>
    <property type="molecule type" value="Genomic_DNA"/>
</dbReference>
<feature type="compositionally biased region" description="Low complexity" evidence="1">
    <location>
        <begin position="242"/>
        <end position="257"/>
    </location>
</feature>
<evidence type="ECO:0000259" key="2">
    <source>
        <dbReference type="SMART" id="SM01408"/>
    </source>
</evidence>
<dbReference type="InterPro" id="IPR024610">
    <property type="entry name" value="ING_N_histone-binding"/>
</dbReference>
<dbReference type="OrthoDB" id="3219396at2759"/>
<dbReference type="CDD" id="cd16859">
    <property type="entry name" value="ING_ING4_5"/>
    <property type="match status" value="1"/>
</dbReference>
<gene>
    <name evidence="3" type="ORF">WOLCODRAFT_62257</name>
</gene>
<evidence type="ECO:0000256" key="1">
    <source>
        <dbReference type="SAM" id="MobiDB-lite"/>
    </source>
</evidence>
<dbReference type="SMART" id="SM01408">
    <property type="entry name" value="ING"/>
    <property type="match status" value="1"/>
</dbReference>
<protein>
    <recommendedName>
        <fullName evidence="2">Inhibitor of growth protein N-terminal histone-binding domain-containing protein</fullName>
    </recommendedName>
</protein>
<dbReference type="Gene3D" id="6.10.140.1740">
    <property type="match status" value="1"/>
</dbReference>
<dbReference type="STRING" id="742152.A0A2H3J670"/>
<reference evidence="3 4" key="1">
    <citation type="journal article" date="2012" name="Science">
        <title>The Paleozoic origin of enzymatic lignin decomposition reconstructed from 31 fungal genomes.</title>
        <authorList>
            <person name="Floudas D."/>
            <person name="Binder M."/>
            <person name="Riley R."/>
            <person name="Barry K."/>
            <person name="Blanchette R.A."/>
            <person name="Henrissat B."/>
            <person name="Martinez A.T."/>
            <person name="Otillar R."/>
            <person name="Spatafora J.W."/>
            <person name="Yadav J.S."/>
            <person name="Aerts A."/>
            <person name="Benoit I."/>
            <person name="Boyd A."/>
            <person name="Carlson A."/>
            <person name="Copeland A."/>
            <person name="Coutinho P.M."/>
            <person name="de Vries R.P."/>
            <person name="Ferreira P."/>
            <person name="Findley K."/>
            <person name="Foster B."/>
            <person name="Gaskell J."/>
            <person name="Glotzer D."/>
            <person name="Gorecki P."/>
            <person name="Heitman J."/>
            <person name="Hesse C."/>
            <person name="Hori C."/>
            <person name="Igarashi K."/>
            <person name="Jurgens J.A."/>
            <person name="Kallen N."/>
            <person name="Kersten P."/>
            <person name="Kohler A."/>
            <person name="Kuees U."/>
            <person name="Kumar T.K.A."/>
            <person name="Kuo A."/>
            <person name="LaButti K."/>
            <person name="Larrondo L.F."/>
            <person name="Lindquist E."/>
            <person name="Ling A."/>
            <person name="Lombard V."/>
            <person name="Lucas S."/>
            <person name="Lundell T."/>
            <person name="Martin R."/>
            <person name="McLaughlin D.J."/>
            <person name="Morgenstern I."/>
            <person name="Morin E."/>
            <person name="Murat C."/>
            <person name="Nagy L.G."/>
            <person name="Nolan M."/>
            <person name="Ohm R.A."/>
            <person name="Patyshakuliyeva A."/>
            <person name="Rokas A."/>
            <person name="Ruiz-Duenas F.J."/>
            <person name="Sabat G."/>
            <person name="Salamov A."/>
            <person name="Samejima M."/>
            <person name="Schmutz J."/>
            <person name="Slot J.C."/>
            <person name="St John F."/>
            <person name="Stenlid J."/>
            <person name="Sun H."/>
            <person name="Sun S."/>
            <person name="Syed K."/>
            <person name="Tsang A."/>
            <person name="Wiebenga A."/>
            <person name="Young D."/>
            <person name="Pisabarro A."/>
            <person name="Eastwood D.C."/>
            <person name="Martin F."/>
            <person name="Cullen D."/>
            <person name="Grigoriev I.V."/>
            <person name="Hibbett D.S."/>
        </authorList>
    </citation>
    <scope>NUCLEOTIDE SEQUENCE [LARGE SCALE GENOMIC DNA]</scope>
    <source>
        <strain evidence="3 4">MD-104</strain>
    </source>
</reference>